<feature type="transmembrane region" description="Helical" evidence="1">
    <location>
        <begin position="179"/>
        <end position="200"/>
    </location>
</feature>
<name>A0A841LX64_9HYPH</name>
<feature type="transmembrane region" description="Helical" evidence="1">
    <location>
        <begin position="53"/>
        <end position="70"/>
    </location>
</feature>
<accession>A0A841LX64</accession>
<dbReference type="Proteomes" id="UP000555393">
    <property type="component" value="Unassembled WGS sequence"/>
</dbReference>
<dbReference type="RefSeq" id="WP_184222808.1">
    <property type="nucleotide sequence ID" value="NZ_JACIIU010000008.1"/>
</dbReference>
<feature type="transmembrane region" description="Helical" evidence="1">
    <location>
        <begin position="20"/>
        <end position="41"/>
    </location>
</feature>
<comment type="caution">
    <text evidence="2">The sequence shown here is derived from an EMBL/GenBank/DDBJ whole genome shotgun (WGS) entry which is preliminary data.</text>
</comment>
<feature type="transmembrane region" description="Helical" evidence="1">
    <location>
        <begin position="152"/>
        <end position="172"/>
    </location>
</feature>
<dbReference type="EMBL" id="JACIIU010000008">
    <property type="protein sequence ID" value="MBB6261450.1"/>
    <property type="molecule type" value="Genomic_DNA"/>
</dbReference>
<reference evidence="2 3" key="1">
    <citation type="submission" date="2020-08" db="EMBL/GenBank/DDBJ databases">
        <title>Genomic Encyclopedia of Type Strains, Phase IV (KMG-IV): sequencing the most valuable type-strain genomes for metagenomic binning, comparative biology and taxonomic classification.</title>
        <authorList>
            <person name="Goeker M."/>
        </authorList>
    </citation>
    <scope>NUCLEOTIDE SEQUENCE [LARGE SCALE GENOMIC DNA]</scope>
    <source>
        <strain evidence="2 3">DSM 22336</strain>
    </source>
</reference>
<gene>
    <name evidence="2" type="ORF">FHS77_002005</name>
</gene>
<evidence type="ECO:0000256" key="1">
    <source>
        <dbReference type="SAM" id="Phobius"/>
    </source>
</evidence>
<protein>
    <submittedName>
        <fullName evidence="2">Uncharacterized protein</fullName>
    </submittedName>
</protein>
<organism evidence="2 3">
    <name type="scientific">Paenochrobactrum gallinarii</name>
    <dbReference type="NCBI Taxonomy" id="643673"/>
    <lineage>
        <taxon>Bacteria</taxon>
        <taxon>Pseudomonadati</taxon>
        <taxon>Pseudomonadota</taxon>
        <taxon>Alphaproteobacteria</taxon>
        <taxon>Hyphomicrobiales</taxon>
        <taxon>Brucellaceae</taxon>
        <taxon>Paenochrobactrum</taxon>
    </lineage>
</organism>
<sequence>MASGLETAITASDTFTHMRIINGMGISLCLSRILIFLSRFIQHPTKHKISKIHMGWVFVILLWIIQFWWDYLFESGEKVYDIYTYIVDLSYVFGLFFICVTLTPDDVNEYGGYEEYFFSRKKWLFSFFIAINIVQNLNEIRNELSAHNMRGLIIEFGLLAFSTLCILLAMRVKTKKFQFFLIGLLSFGIGLDFMLIFLGIDH</sequence>
<keyword evidence="1" id="KW-0472">Membrane</keyword>
<feature type="transmembrane region" description="Helical" evidence="1">
    <location>
        <begin position="82"/>
        <end position="102"/>
    </location>
</feature>
<evidence type="ECO:0000313" key="3">
    <source>
        <dbReference type="Proteomes" id="UP000555393"/>
    </source>
</evidence>
<keyword evidence="1" id="KW-1133">Transmembrane helix</keyword>
<keyword evidence="3" id="KW-1185">Reference proteome</keyword>
<evidence type="ECO:0000313" key="2">
    <source>
        <dbReference type="EMBL" id="MBB6261450.1"/>
    </source>
</evidence>
<keyword evidence="1" id="KW-0812">Transmembrane</keyword>
<dbReference type="AlphaFoldDB" id="A0A841LX64"/>
<proteinExistence type="predicted"/>